<dbReference type="Gene3D" id="3.90.920.10">
    <property type="entry name" value="DNA primase, PRIM domain"/>
    <property type="match status" value="1"/>
</dbReference>
<dbReference type="EMBL" id="JAGSOH010000002">
    <property type="protein sequence ID" value="MBR7824987.1"/>
    <property type="molecule type" value="Genomic_DNA"/>
</dbReference>
<accession>A0A941E5V2</accession>
<sequence length="289" mass="31527">MPERIRVQVGERQVTLSHLGKPLWPGFSKAEVLDYYLKVADVLVPHVRRRPASFLRCPTGADGPLFFTHEAPDGLPNWIATAAKGKHTQVSLDDTPTLISVVNAYCVELHVPQWTADTGPDLHDRLIFDLDPGDGADMTTCARVGLLVHEQLRADGLTGVPVTSGGLGLHVYVALDPPWRVTDATGYAKSLAQRLTSAHRDLITFTRGARARSGGRVLVDWQQNISRATTSAPYTLRIRDAAPGVSAPVTWREVEQATKRPFAFTPADVVARITEHGDHALGLLEPAPY</sequence>
<evidence type="ECO:0000313" key="3">
    <source>
        <dbReference type="Proteomes" id="UP000676325"/>
    </source>
</evidence>
<dbReference type="Proteomes" id="UP000676325">
    <property type="component" value="Unassembled WGS sequence"/>
</dbReference>
<dbReference type="Pfam" id="PF21686">
    <property type="entry name" value="LigD_Prim-Pol"/>
    <property type="match status" value="1"/>
</dbReference>
<dbReference type="RefSeq" id="WP_212516136.1">
    <property type="nucleotide sequence ID" value="NZ_JAGSOH010000002.1"/>
</dbReference>
<dbReference type="AlphaFoldDB" id="A0A941E5V2"/>
<proteinExistence type="predicted"/>
<dbReference type="GO" id="GO:0016874">
    <property type="term" value="F:ligase activity"/>
    <property type="evidence" value="ECO:0007669"/>
    <property type="project" value="UniProtKB-KW"/>
</dbReference>
<comment type="caution">
    <text evidence="2">The sequence shown here is derived from an EMBL/GenBank/DDBJ whole genome shotgun (WGS) entry which is preliminary data.</text>
</comment>
<dbReference type="PANTHER" id="PTHR42705">
    <property type="entry name" value="BIFUNCTIONAL NON-HOMOLOGOUS END JOINING PROTEIN LIGD"/>
    <property type="match status" value="1"/>
</dbReference>
<reference evidence="2" key="1">
    <citation type="submission" date="2021-04" db="EMBL/GenBank/DDBJ databases">
        <title>Genome based classification of Actinospica acidithermotolerans sp. nov., an actinobacterium isolated from an Indonesian hot spring.</title>
        <authorList>
            <person name="Kusuma A.B."/>
            <person name="Putra K.E."/>
            <person name="Nafisah S."/>
            <person name="Loh J."/>
            <person name="Nouioui I."/>
            <person name="Goodfellow M."/>
        </authorList>
    </citation>
    <scope>NUCLEOTIDE SEQUENCE</scope>
    <source>
        <strain evidence="2">MGRD01-02</strain>
    </source>
</reference>
<feature type="domain" description="DNA ligase D polymerase" evidence="1">
    <location>
        <begin position="29"/>
        <end position="278"/>
    </location>
</feature>
<dbReference type="PANTHER" id="PTHR42705:SF2">
    <property type="entry name" value="BIFUNCTIONAL NON-HOMOLOGOUS END JOINING PROTEIN LIGD"/>
    <property type="match status" value="1"/>
</dbReference>
<keyword evidence="3" id="KW-1185">Reference proteome</keyword>
<name>A0A941E5V2_9ACTN</name>
<evidence type="ECO:0000313" key="2">
    <source>
        <dbReference type="EMBL" id="MBR7824987.1"/>
    </source>
</evidence>
<dbReference type="InterPro" id="IPR014145">
    <property type="entry name" value="LigD_pol_dom"/>
</dbReference>
<keyword evidence="2" id="KW-0436">Ligase</keyword>
<dbReference type="InterPro" id="IPR052171">
    <property type="entry name" value="NHEJ_LigD"/>
</dbReference>
<gene>
    <name evidence="2" type="ORF">KDK95_01625</name>
</gene>
<protein>
    <submittedName>
        <fullName evidence="2">ATP-dependent DNA ligase</fullName>
    </submittedName>
</protein>
<evidence type="ECO:0000259" key="1">
    <source>
        <dbReference type="Pfam" id="PF21686"/>
    </source>
</evidence>
<organism evidence="2 3">
    <name type="scientific">Actinospica acidithermotolerans</name>
    <dbReference type="NCBI Taxonomy" id="2828514"/>
    <lineage>
        <taxon>Bacteria</taxon>
        <taxon>Bacillati</taxon>
        <taxon>Actinomycetota</taxon>
        <taxon>Actinomycetes</taxon>
        <taxon>Catenulisporales</taxon>
        <taxon>Actinospicaceae</taxon>
        <taxon>Actinospica</taxon>
    </lineage>
</organism>